<feature type="transmembrane region" description="Helical" evidence="1">
    <location>
        <begin position="40"/>
        <end position="59"/>
    </location>
</feature>
<keyword evidence="1" id="KW-1133">Transmembrane helix</keyword>
<keyword evidence="1" id="KW-0472">Membrane</keyword>
<name>A0A2V0RMD7_9ZZZZ</name>
<proteinExistence type="predicted"/>
<protein>
    <submittedName>
        <fullName evidence="2">Uncharacterized protein</fullName>
    </submittedName>
</protein>
<feature type="transmembrane region" description="Helical" evidence="1">
    <location>
        <begin position="9"/>
        <end position="28"/>
    </location>
</feature>
<evidence type="ECO:0000313" key="2">
    <source>
        <dbReference type="EMBL" id="GBH22110.1"/>
    </source>
</evidence>
<accession>A0A2V0RMD7</accession>
<sequence>MASMVARRIVAAIDGLSLSVIILFDYLIQDGVLPELASKYVTSGIAALVTVLHLVLYAAGYDLKLARRQIDEDRNIVAPAPRNPSLTETVKYNVPANASPDSLHVPDYMREYHRLKPTAPKLDNIPMVTTSAQPLPPLNVNDLNRNSYDKINPIATVKSYIKPNKVTINPNHV</sequence>
<evidence type="ECO:0000256" key="1">
    <source>
        <dbReference type="SAM" id="Phobius"/>
    </source>
</evidence>
<keyword evidence="1" id="KW-0812">Transmembrane</keyword>
<dbReference type="AlphaFoldDB" id="A0A2V0RMD7"/>
<organism evidence="2">
    <name type="scientific">viral metagenome</name>
    <dbReference type="NCBI Taxonomy" id="1070528"/>
    <lineage>
        <taxon>unclassified sequences</taxon>
        <taxon>metagenomes</taxon>
        <taxon>organismal metagenomes</taxon>
    </lineage>
</organism>
<dbReference type="EMBL" id="BDQA01000649">
    <property type="protein sequence ID" value="GBH22110.1"/>
    <property type="molecule type" value="Genomic_RNA"/>
</dbReference>
<comment type="caution">
    <text evidence="2">The sequence shown here is derived from an EMBL/GenBank/DDBJ whole genome shotgun (WGS) entry which is preliminary data.</text>
</comment>
<reference evidence="2" key="1">
    <citation type="submission" date="2017-04" db="EMBL/GenBank/DDBJ databases">
        <title>Unveiling RNA virosphere associated with marine microorganisms.</title>
        <authorList>
            <person name="Urayama S."/>
            <person name="Takaki Y."/>
            <person name="Nishi S."/>
            <person name="Yoshida Y."/>
            <person name="Deguchi S."/>
            <person name="Takai K."/>
            <person name="Nunoura T."/>
        </authorList>
    </citation>
    <scope>NUCLEOTIDE SEQUENCE</scope>
</reference>